<dbReference type="RefSeq" id="WP_246429799.1">
    <property type="nucleotide sequence ID" value="NZ_JACHOO010000006.1"/>
</dbReference>
<sequence length="114" mass="11878">MLGKKGGAASVALGPENMPSHRHTLQVAAAASKSTVADNIYASTPGYPLYAAFGATVFAIDSEMIGEIGEGEAHSNIQPSLARLDSLPGLTTLRVDSPAMARRARQRATRLSTL</sequence>
<dbReference type="Proteomes" id="UP000523821">
    <property type="component" value="Unassembled WGS sequence"/>
</dbReference>
<evidence type="ECO:0000313" key="2">
    <source>
        <dbReference type="Proteomes" id="UP000523821"/>
    </source>
</evidence>
<dbReference type="EMBL" id="JACHOO010000006">
    <property type="protein sequence ID" value="MBB5753924.1"/>
    <property type="molecule type" value="Genomic_DNA"/>
</dbReference>
<proteinExistence type="predicted"/>
<accession>A0A7W9L2X3</accession>
<organism evidence="1 2">
    <name type="scientific">Prosthecomicrobium pneumaticum</name>
    <dbReference type="NCBI Taxonomy" id="81895"/>
    <lineage>
        <taxon>Bacteria</taxon>
        <taxon>Pseudomonadati</taxon>
        <taxon>Pseudomonadota</taxon>
        <taxon>Alphaproteobacteria</taxon>
        <taxon>Hyphomicrobiales</taxon>
        <taxon>Kaistiaceae</taxon>
        <taxon>Prosthecomicrobium</taxon>
    </lineage>
</organism>
<protein>
    <submittedName>
        <fullName evidence="1">Microcystin-dependent protein</fullName>
    </submittedName>
</protein>
<dbReference type="AlphaFoldDB" id="A0A7W9L2X3"/>
<gene>
    <name evidence="1" type="ORF">GGQ63_002999</name>
</gene>
<evidence type="ECO:0000313" key="1">
    <source>
        <dbReference type="EMBL" id="MBB5753924.1"/>
    </source>
</evidence>
<comment type="caution">
    <text evidence="1">The sequence shown here is derived from an EMBL/GenBank/DDBJ whole genome shotgun (WGS) entry which is preliminary data.</text>
</comment>
<name>A0A7W9L2X3_9HYPH</name>
<keyword evidence="2" id="KW-1185">Reference proteome</keyword>
<reference evidence="1 2" key="1">
    <citation type="submission" date="2020-08" db="EMBL/GenBank/DDBJ databases">
        <title>Genomic Encyclopedia of Type Strains, Phase IV (KMG-IV): sequencing the most valuable type-strain genomes for metagenomic binning, comparative biology and taxonomic classification.</title>
        <authorList>
            <person name="Goeker M."/>
        </authorList>
    </citation>
    <scope>NUCLEOTIDE SEQUENCE [LARGE SCALE GENOMIC DNA]</scope>
    <source>
        <strain evidence="1 2">DSM 16268</strain>
    </source>
</reference>